<dbReference type="SUPFAM" id="SSF51735">
    <property type="entry name" value="NAD(P)-binding Rossmann-fold domains"/>
    <property type="match status" value="1"/>
</dbReference>
<keyword evidence="4" id="KW-1185">Reference proteome</keyword>
<accession>A0A395RVY6</accession>
<evidence type="ECO:0000313" key="4">
    <source>
        <dbReference type="Proteomes" id="UP000266152"/>
    </source>
</evidence>
<comment type="caution">
    <text evidence="3">The sequence shown here is derived from an EMBL/GenBank/DDBJ whole genome shotgun (WGS) entry which is preliminary data.</text>
</comment>
<comment type="similarity">
    <text evidence="2">Belongs to the NAD(P)-dependent epimerase/dehydratase family. Dihydroflavonol-4-reductase subfamily.</text>
</comment>
<name>A0A395RVY6_FUSSP</name>
<dbReference type="STRING" id="5514.A0A395RVY6"/>
<evidence type="ECO:0000313" key="3">
    <source>
        <dbReference type="EMBL" id="RGP64318.1"/>
    </source>
</evidence>
<sequence>MPMMKPSRGFRLSPMWYPSSAYPEKVIPIAVNSALIAIKAVYREPSVKRFVLTSSSVASLPVDVQTLLNMNGTVLTEDSWSHDAQRLVWIPEPWGPEHGFPVYCASKVEQEQAVWKYHKDNQTKLPDIVVNTGTSLDPVNQSYPSSSGLIPLLFEGKELPVTYCKPQYGIDIQDSGLLQAASAILPDVKGERIFGFAQAFCWNDALEILRKQYPNRTYQENFAGIPFPAVVIKPRYRGGDLLERLGKPDTKSLRS</sequence>
<keyword evidence="1" id="KW-0560">Oxidoreductase</keyword>
<dbReference type="AlphaFoldDB" id="A0A395RVY6"/>
<reference evidence="3 4" key="1">
    <citation type="journal article" date="2018" name="PLoS Pathog.">
        <title>Evolution of structural diversity of trichothecenes, a family of toxins produced by plant pathogenic and entomopathogenic fungi.</title>
        <authorList>
            <person name="Proctor R.H."/>
            <person name="McCormick S.P."/>
            <person name="Kim H.S."/>
            <person name="Cardoza R.E."/>
            <person name="Stanley A.M."/>
            <person name="Lindo L."/>
            <person name="Kelly A."/>
            <person name="Brown D.W."/>
            <person name="Lee T."/>
            <person name="Vaughan M.M."/>
            <person name="Alexander N.J."/>
            <person name="Busman M."/>
            <person name="Gutierrez S."/>
        </authorList>
    </citation>
    <scope>NUCLEOTIDE SEQUENCE [LARGE SCALE GENOMIC DNA]</scope>
    <source>
        <strain evidence="3 4">NRRL 3299</strain>
    </source>
</reference>
<evidence type="ECO:0000256" key="2">
    <source>
        <dbReference type="ARBA" id="ARBA00023445"/>
    </source>
</evidence>
<dbReference type="InterPro" id="IPR036291">
    <property type="entry name" value="NAD(P)-bd_dom_sf"/>
</dbReference>
<dbReference type="PANTHER" id="PTHR10366:SF562">
    <property type="entry name" value="ALDEHYDE REDUCTASE II (AFU_ORTHOLOGUE AFUA_1G11360)"/>
    <property type="match status" value="1"/>
</dbReference>
<dbReference type="GO" id="GO:0016616">
    <property type="term" value="F:oxidoreductase activity, acting on the CH-OH group of donors, NAD or NADP as acceptor"/>
    <property type="evidence" value="ECO:0007669"/>
    <property type="project" value="TreeGrafter"/>
</dbReference>
<protein>
    <submittedName>
        <fullName evidence="3">Aldehyde reductase ii</fullName>
    </submittedName>
</protein>
<dbReference type="PANTHER" id="PTHR10366">
    <property type="entry name" value="NAD DEPENDENT EPIMERASE/DEHYDRATASE"/>
    <property type="match status" value="1"/>
</dbReference>
<organism evidence="3 4">
    <name type="scientific">Fusarium sporotrichioides</name>
    <dbReference type="NCBI Taxonomy" id="5514"/>
    <lineage>
        <taxon>Eukaryota</taxon>
        <taxon>Fungi</taxon>
        <taxon>Dikarya</taxon>
        <taxon>Ascomycota</taxon>
        <taxon>Pezizomycotina</taxon>
        <taxon>Sordariomycetes</taxon>
        <taxon>Hypocreomycetidae</taxon>
        <taxon>Hypocreales</taxon>
        <taxon>Nectriaceae</taxon>
        <taxon>Fusarium</taxon>
    </lineage>
</organism>
<evidence type="ECO:0000256" key="1">
    <source>
        <dbReference type="ARBA" id="ARBA00023002"/>
    </source>
</evidence>
<dbReference type="EMBL" id="PXOF01000118">
    <property type="protein sequence ID" value="RGP64318.1"/>
    <property type="molecule type" value="Genomic_DNA"/>
</dbReference>
<dbReference type="InterPro" id="IPR050425">
    <property type="entry name" value="NAD(P)_dehydrat-like"/>
</dbReference>
<gene>
    <name evidence="3" type="ORF">FSPOR_8138</name>
</gene>
<dbReference type="Gene3D" id="3.40.50.720">
    <property type="entry name" value="NAD(P)-binding Rossmann-like Domain"/>
    <property type="match status" value="1"/>
</dbReference>
<dbReference type="Proteomes" id="UP000266152">
    <property type="component" value="Unassembled WGS sequence"/>
</dbReference>
<proteinExistence type="inferred from homology"/>